<dbReference type="EMBL" id="CP029159">
    <property type="protein sequence ID" value="QKM66018.1"/>
    <property type="molecule type" value="Genomic_DNA"/>
</dbReference>
<name>A0A7G3U7R5_STRT9</name>
<protein>
    <submittedName>
        <fullName evidence="1">Uncharacterized protein</fullName>
    </submittedName>
</protein>
<evidence type="ECO:0000313" key="2">
    <source>
        <dbReference type="Proteomes" id="UP000005940"/>
    </source>
</evidence>
<dbReference type="AlphaFoldDB" id="A0A7G3U7R5"/>
<keyword evidence="2" id="KW-1185">Reference proteome</keyword>
<organism evidence="1 2">
    <name type="scientific">Streptomyces tsukubensis (strain DSM 42081 / NBRC 108919 / NRRL 18488 / 9993)</name>
    <dbReference type="NCBI Taxonomy" id="1114943"/>
    <lineage>
        <taxon>Bacteria</taxon>
        <taxon>Bacillati</taxon>
        <taxon>Actinomycetota</taxon>
        <taxon>Actinomycetes</taxon>
        <taxon>Kitasatosporales</taxon>
        <taxon>Streptomycetaceae</taxon>
        <taxon>Streptomyces</taxon>
    </lineage>
</organism>
<sequence>MVAVTMESFLAPPPPPLTAVCRVCGRVTTAPVEVGYVERASGPGLVQYVCPEHAVTLTPGPVPGELNRAGGSDG</sequence>
<accession>A0A7G3U7R5</accession>
<dbReference type="Proteomes" id="UP000005940">
    <property type="component" value="Chromosome"/>
</dbReference>
<proteinExistence type="predicted"/>
<gene>
    <name evidence="1" type="ORF">STSU_001425</name>
</gene>
<evidence type="ECO:0000313" key="1">
    <source>
        <dbReference type="EMBL" id="QKM66018.1"/>
    </source>
</evidence>
<reference evidence="1 2" key="1">
    <citation type="journal article" date="2012" name="J. Bacteriol.">
        <title>Draft genome of Streptomyces tsukubaensis NRRL 18488, the producer of the clinically important immunosuppressant tacrolimus (FK506).</title>
        <authorList>
            <person name="Barreiro C."/>
            <person name="Prieto C."/>
            <person name="Sola-Landa A."/>
            <person name="Solera E."/>
            <person name="Martinez-Castro M."/>
            <person name="Perez-Redondo R."/>
            <person name="Garcia-Estrada C."/>
            <person name="Aparicio J.F."/>
            <person name="Fernandez-Martinez L.T."/>
            <person name="Santos-Aberturas J."/>
            <person name="Salehi-Najafabadi Z."/>
            <person name="Rodriguez-Garcia A."/>
            <person name="Tauch A."/>
            <person name="Martin J.F."/>
        </authorList>
    </citation>
    <scope>NUCLEOTIDE SEQUENCE [LARGE SCALE GENOMIC DNA]</scope>
    <source>
        <strain evidence="2">DSM 42081 / NBRC 108919 / NRRL 18488 / 9993</strain>
    </source>
</reference>